<evidence type="ECO:0000313" key="2">
    <source>
        <dbReference type="Proteomes" id="UP000683925"/>
    </source>
</evidence>
<sequence>MQVFKLWEIVKHTKEQFLDLYFMFIYSTNQTSESKHFYSLVQSSSLLRFTRFDRIEYLFPIVIKITFRIFRSSDGNYKQSVLKVSILSKSFMASTLQINLPQASKFLSQYNPPQSNQAI</sequence>
<dbReference type="AlphaFoldDB" id="A0A8S1VYA3"/>
<name>A0A8S1VYA3_PAROT</name>
<protein>
    <submittedName>
        <fullName evidence="1">Uncharacterized protein</fullName>
    </submittedName>
</protein>
<reference evidence="1" key="1">
    <citation type="submission" date="2021-01" db="EMBL/GenBank/DDBJ databases">
        <authorList>
            <consortium name="Genoscope - CEA"/>
            <person name="William W."/>
        </authorList>
    </citation>
    <scope>NUCLEOTIDE SEQUENCE</scope>
</reference>
<keyword evidence="2" id="KW-1185">Reference proteome</keyword>
<organism evidence="1 2">
    <name type="scientific">Paramecium octaurelia</name>
    <dbReference type="NCBI Taxonomy" id="43137"/>
    <lineage>
        <taxon>Eukaryota</taxon>
        <taxon>Sar</taxon>
        <taxon>Alveolata</taxon>
        <taxon>Ciliophora</taxon>
        <taxon>Intramacronucleata</taxon>
        <taxon>Oligohymenophorea</taxon>
        <taxon>Peniculida</taxon>
        <taxon>Parameciidae</taxon>
        <taxon>Paramecium</taxon>
    </lineage>
</organism>
<proteinExistence type="predicted"/>
<evidence type="ECO:0000313" key="1">
    <source>
        <dbReference type="EMBL" id="CAD8179186.1"/>
    </source>
</evidence>
<accession>A0A8S1VYA3</accession>
<dbReference type="EMBL" id="CAJJDP010000071">
    <property type="protein sequence ID" value="CAD8179186.1"/>
    <property type="molecule type" value="Genomic_DNA"/>
</dbReference>
<comment type="caution">
    <text evidence="1">The sequence shown here is derived from an EMBL/GenBank/DDBJ whole genome shotgun (WGS) entry which is preliminary data.</text>
</comment>
<gene>
    <name evidence="1" type="ORF">POCTA_138.1.T0720166</name>
</gene>
<dbReference type="Proteomes" id="UP000683925">
    <property type="component" value="Unassembled WGS sequence"/>
</dbReference>